<dbReference type="InterPro" id="IPR021228">
    <property type="entry name" value="BrxD"/>
</dbReference>
<gene>
    <name evidence="2" type="ORF">G3I70_05700</name>
</gene>
<dbReference type="RefSeq" id="WP_163053582.1">
    <property type="nucleotide sequence ID" value="NZ_JAAGLI010000145.1"/>
</dbReference>
<keyword evidence="2" id="KW-0067">ATP-binding</keyword>
<dbReference type="EMBL" id="JAAGLI010000145">
    <property type="protein sequence ID" value="NEA21988.1"/>
    <property type="molecule type" value="Genomic_DNA"/>
</dbReference>
<evidence type="ECO:0000256" key="1">
    <source>
        <dbReference type="SAM" id="MobiDB-lite"/>
    </source>
</evidence>
<sequence length="453" mass="49812">MTTTTRIRPRERDALLQSLRAGVVPRVGQQHVQVGRVAEVRALLADVERIADGGSALRFVIGEYGAGKTFFLHLVRSIAMEKRLVTAHADLNPDRRLHATGGQARGLYAELMRNLATRSKPDGGALSSVVERFVSTALAEAEQTGRAPDQVIRARMADLSELTGGYDFAEVVGAYWRGHDSGDEHLKSSAVRWLRGEYATRTDARAALGVRTIIDDGTMYDHLKLMSRFVRLAGFDGLLVCADEMVNLYKLASTRARNANYEQILRILNDTLQGSTEHLGFLFGGTPEFLRDTRRGLFSYPALQSRLADNTFAAAGLVDLTGPILELQALTQEDFFVLLTKLRHVHASGDESAHLLPDEALMAFMQHCSEKVGDAYFRTPRTTIKAFCDLLAVLEQNPGADWRNLLGSVTLAPEQNPDLAPLEDEDAGERQVGGAVNDGMSLPDDDDFSTFRL</sequence>
<dbReference type="Pfam" id="PF10923">
    <property type="entry name" value="BrxC_BrxD"/>
    <property type="match status" value="1"/>
</dbReference>
<dbReference type="Proteomes" id="UP000475532">
    <property type="component" value="Unassembled WGS sequence"/>
</dbReference>
<dbReference type="AlphaFoldDB" id="A0A6L9QA94"/>
<protein>
    <submittedName>
        <fullName evidence="2">ATP-binding protein</fullName>
    </submittedName>
</protein>
<name>A0A6L9QA94_9ACTN</name>
<keyword evidence="2" id="KW-0547">Nucleotide-binding</keyword>
<feature type="compositionally biased region" description="Acidic residues" evidence="1">
    <location>
        <begin position="443"/>
        <end position="453"/>
    </location>
</feature>
<comment type="caution">
    <text evidence="2">The sequence shown here is derived from an EMBL/GenBank/DDBJ whole genome shotgun (WGS) entry which is preliminary data.</text>
</comment>
<evidence type="ECO:0000313" key="3">
    <source>
        <dbReference type="Proteomes" id="UP000475532"/>
    </source>
</evidence>
<accession>A0A6L9QA94</accession>
<proteinExistence type="predicted"/>
<dbReference type="GO" id="GO:0005524">
    <property type="term" value="F:ATP binding"/>
    <property type="evidence" value="ECO:0007669"/>
    <property type="project" value="UniProtKB-KW"/>
</dbReference>
<feature type="region of interest" description="Disordered" evidence="1">
    <location>
        <begin position="414"/>
        <end position="453"/>
    </location>
</feature>
<organism evidence="2 3">
    <name type="scientific">Actinomadura bangladeshensis</name>
    <dbReference type="NCBI Taxonomy" id="453573"/>
    <lineage>
        <taxon>Bacteria</taxon>
        <taxon>Bacillati</taxon>
        <taxon>Actinomycetota</taxon>
        <taxon>Actinomycetes</taxon>
        <taxon>Streptosporangiales</taxon>
        <taxon>Thermomonosporaceae</taxon>
        <taxon>Actinomadura</taxon>
    </lineage>
</organism>
<reference evidence="2 3" key="1">
    <citation type="submission" date="2020-01" db="EMBL/GenBank/DDBJ databases">
        <title>Insect and environment-associated Actinomycetes.</title>
        <authorList>
            <person name="Currrie C."/>
            <person name="Chevrette M."/>
            <person name="Carlson C."/>
            <person name="Stubbendieck R."/>
            <person name="Wendt-Pienkowski E."/>
        </authorList>
    </citation>
    <scope>NUCLEOTIDE SEQUENCE [LARGE SCALE GENOMIC DNA]</scope>
    <source>
        <strain evidence="2 3">SID10258</strain>
    </source>
</reference>
<evidence type="ECO:0000313" key="2">
    <source>
        <dbReference type="EMBL" id="NEA21988.1"/>
    </source>
</evidence>